<gene>
    <name evidence="8" type="ORF">EH32_03485</name>
</gene>
<dbReference type="GO" id="GO:0071973">
    <property type="term" value="P:bacterial-type flagellum-dependent cell motility"/>
    <property type="evidence" value="ECO:0007669"/>
    <property type="project" value="TreeGrafter"/>
</dbReference>
<dbReference type="InterPro" id="IPR040026">
    <property type="entry name" value="FliD"/>
</dbReference>
<comment type="subunit">
    <text evidence="2 5">Homopentamer.</text>
</comment>
<organism evidence="8 9">
    <name type="scientific">Erythrobacter litoralis</name>
    <dbReference type="NCBI Taxonomy" id="39960"/>
    <lineage>
        <taxon>Bacteria</taxon>
        <taxon>Pseudomonadati</taxon>
        <taxon>Pseudomonadota</taxon>
        <taxon>Alphaproteobacteria</taxon>
        <taxon>Sphingomonadales</taxon>
        <taxon>Erythrobacteraceae</taxon>
        <taxon>Erythrobacter/Porphyrobacter group</taxon>
        <taxon>Erythrobacter</taxon>
    </lineage>
</organism>
<feature type="coiled-coil region" evidence="5">
    <location>
        <begin position="29"/>
        <end position="56"/>
    </location>
</feature>
<dbReference type="GO" id="GO:0009424">
    <property type="term" value="C:bacterial-type flagellum hook"/>
    <property type="evidence" value="ECO:0007669"/>
    <property type="project" value="UniProtKB-UniRule"/>
</dbReference>
<dbReference type="InterPro" id="IPR010809">
    <property type="entry name" value="FliD_C"/>
</dbReference>
<dbReference type="KEGG" id="elq:Ga0102493_111259"/>
<feature type="coiled-coil region" evidence="5">
    <location>
        <begin position="416"/>
        <end position="454"/>
    </location>
</feature>
<evidence type="ECO:0000256" key="3">
    <source>
        <dbReference type="ARBA" id="ARBA00023054"/>
    </source>
</evidence>
<evidence type="ECO:0000256" key="1">
    <source>
        <dbReference type="ARBA" id="ARBA00009764"/>
    </source>
</evidence>
<dbReference type="EMBL" id="JMIX01000014">
    <property type="protein sequence ID" value="KEO89577.1"/>
    <property type="molecule type" value="Genomic_DNA"/>
</dbReference>
<evidence type="ECO:0000313" key="9">
    <source>
        <dbReference type="Proteomes" id="UP000027866"/>
    </source>
</evidence>
<comment type="function">
    <text evidence="5">Required for morphogenesis and for the elongation of the flagellar filament by facilitating polymerization of the flagellin monomers at the tip of growing filament. Forms a capping structure, which prevents flagellin subunits (transported through the central channel of the flagellum) from leaking out without polymerization at the distal end.</text>
</comment>
<evidence type="ECO:0000313" key="8">
    <source>
        <dbReference type="EMBL" id="KEO89577.1"/>
    </source>
</evidence>
<keyword evidence="5" id="KW-0964">Secreted</keyword>
<dbReference type="PANTHER" id="PTHR30288">
    <property type="entry name" value="FLAGELLAR CAP/ASSEMBLY PROTEIN FLID"/>
    <property type="match status" value="1"/>
</dbReference>
<sequence length="477" mass="49928">MTNPGSSIIAALGAGSGIDFIGLADDLSNATFAVQRQNLESRNEALEARISAAGMLRSSLNDLAAALGERVRTGDLAPRGRIDNPAIASVATQPGAIPRGRYSLEVTQLAQGQTLVSQPYDDIGDLVGEGTLRIRFGAIEGGGFTTDDTQAVIEIDVDAADTLVSLAAKINAASDGAISANALQGANGAQLVLKGREGASNGFVLEPSSINAPAAAPGNLSYLAWSPATDVGELRTTPRDANFLLDTVPLTSATNRVTGLPEGITLQLNATNAGSPTTLEFSNDASAITSVMGDFVSALNDVVSRLGEVASPIGGELGNDTGARELRRDLSRLTSVIVMPNATAGEPSTLADLGLSINRDGSFRLDRARLDATLQENLEGTAAMFTTGVFGVFATIERLARDNSLASDPGSLGGSLQRFERQIENNDERLSRIAEQQEQLRARLTREFAAAERRVASSQSTLSFLQQQVDAWSSQRD</sequence>
<accession>A0A074MVG0</accession>
<evidence type="ECO:0000256" key="4">
    <source>
        <dbReference type="ARBA" id="ARBA00023143"/>
    </source>
</evidence>
<keyword evidence="3 5" id="KW-0175">Coiled coil</keyword>
<comment type="similarity">
    <text evidence="1 5">Belongs to the FliD family.</text>
</comment>
<comment type="subcellular location">
    <subcellularLocation>
        <location evidence="5">Secreted</location>
    </subcellularLocation>
    <subcellularLocation>
        <location evidence="5">Bacterial flagellum</location>
    </subcellularLocation>
</comment>
<reference evidence="8 9" key="1">
    <citation type="submission" date="2014-04" db="EMBL/GenBank/DDBJ databases">
        <title>A comprehensive comparison of genomes of Erythrobacter spp. Strains.</title>
        <authorList>
            <person name="Zheng Q."/>
        </authorList>
    </citation>
    <scope>NUCLEOTIDE SEQUENCE [LARGE SCALE GENOMIC DNA]</scope>
    <source>
        <strain evidence="8 9">DSM 8509</strain>
    </source>
</reference>
<name>A0A074MVG0_9SPHN</name>
<dbReference type="RefSeq" id="WP_034906528.1">
    <property type="nucleotide sequence ID" value="NZ_CP017057.1"/>
</dbReference>
<dbReference type="AlphaFoldDB" id="A0A074MVG0"/>
<dbReference type="GO" id="GO:0009421">
    <property type="term" value="C:bacterial-type flagellum filament cap"/>
    <property type="evidence" value="ECO:0007669"/>
    <property type="project" value="InterPro"/>
</dbReference>
<feature type="domain" description="Flagellar hook-associated protein 2 N-terminal" evidence="6">
    <location>
        <begin position="16"/>
        <end position="113"/>
    </location>
</feature>
<dbReference type="GO" id="GO:0007155">
    <property type="term" value="P:cell adhesion"/>
    <property type="evidence" value="ECO:0007669"/>
    <property type="project" value="InterPro"/>
</dbReference>
<keyword evidence="4 5" id="KW-0975">Bacterial flagellum</keyword>
<dbReference type="OrthoDB" id="7388356at2"/>
<feature type="domain" description="Flagellar hook-associated protein 2 C-terminal" evidence="7">
    <location>
        <begin position="240"/>
        <end position="457"/>
    </location>
</feature>
<dbReference type="GO" id="GO:0005576">
    <property type="term" value="C:extracellular region"/>
    <property type="evidence" value="ECO:0007669"/>
    <property type="project" value="UniProtKB-SubCell"/>
</dbReference>
<dbReference type="InterPro" id="IPR003481">
    <property type="entry name" value="FliD_N"/>
</dbReference>
<proteinExistence type="inferred from homology"/>
<protein>
    <recommendedName>
        <fullName evidence="5">Flagellar hook-associated protein 2</fullName>
        <shortName evidence="5">HAP2</shortName>
    </recommendedName>
    <alternativeName>
        <fullName evidence="5">Flagellar cap protein</fullName>
    </alternativeName>
</protein>
<dbReference type="Pfam" id="PF02465">
    <property type="entry name" value="FliD_N"/>
    <property type="match status" value="1"/>
</dbReference>
<dbReference type="PANTHER" id="PTHR30288:SF0">
    <property type="entry name" value="FLAGELLAR HOOK-ASSOCIATED PROTEIN 2"/>
    <property type="match status" value="1"/>
</dbReference>
<keyword evidence="9" id="KW-1185">Reference proteome</keyword>
<evidence type="ECO:0000259" key="7">
    <source>
        <dbReference type="Pfam" id="PF07195"/>
    </source>
</evidence>
<dbReference type="PATRIC" id="fig|39960.10.peg.330"/>
<evidence type="ECO:0000256" key="2">
    <source>
        <dbReference type="ARBA" id="ARBA00011255"/>
    </source>
</evidence>
<evidence type="ECO:0000256" key="5">
    <source>
        <dbReference type="RuleBase" id="RU362066"/>
    </source>
</evidence>
<dbReference type="Proteomes" id="UP000027866">
    <property type="component" value="Unassembled WGS sequence"/>
</dbReference>
<dbReference type="Pfam" id="PF07195">
    <property type="entry name" value="FliD_C"/>
    <property type="match status" value="1"/>
</dbReference>
<evidence type="ECO:0000259" key="6">
    <source>
        <dbReference type="Pfam" id="PF02465"/>
    </source>
</evidence>
<comment type="caution">
    <text evidence="8">The sequence shown here is derived from an EMBL/GenBank/DDBJ whole genome shotgun (WGS) entry which is preliminary data.</text>
</comment>